<evidence type="ECO:0000256" key="4">
    <source>
        <dbReference type="SAM" id="Coils"/>
    </source>
</evidence>
<dbReference type="AlphaFoldDB" id="A0A0S4IK33"/>
<dbReference type="PRINTS" id="PR00380">
    <property type="entry name" value="KINESINHEAVY"/>
</dbReference>
<evidence type="ECO:0000256" key="5">
    <source>
        <dbReference type="SAM" id="MobiDB-lite"/>
    </source>
</evidence>
<evidence type="ECO:0000256" key="3">
    <source>
        <dbReference type="PROSITE-ProRule" id="PRU00283"/>
    </source>
</evidence>
<dbReference type="PROSITE" id="PS50067">
    <property type="entry name" value="KINESIN_MOTOR_2"/>
    <property type="match status" value="1"/>
</dbReference>
<dbReference type="PANTHER" id="PTHR47968:SF75">
    <property type="entry name" value="CENTROMERE-ASSOCIATED PROTEIN E"/>
    <property type="match status" value="1"/>
</dbReference>
<evidence type="ECO:0000256" key="2">
    <source>
        <dbReference type="ARBA" id="ARBA00023175"/>
    </source>
</evidence>
<dbReference type="OrthoDB" id="3176171at2759"/>
<protein>
    <submittedName>
        <fullName evidence="7">Kinesin, putative</fullName>
    </submittedName>
</protein>
<feature type="region of interest" description="Disordered" evidence="5">
    <location>
        <begin position="896"/>
        <end position="915"/>
    </location>
</feature>
<proteinExistence type="inferred from homology"/>
<organism evidence="7 8">
    <name type="scientific">Bodo saltans</name>
    <name type="common">Flagellated protozoan</name>
    <dbReference type="NCBI Taxonomy" id="75058"/>
    <lineage>
        <taxon>Eukaryota</taxon>
        <taxon>Discoba</taxon>
        <taxon>Euglenozoa</taxon>
        <taxon>Kinetoplastea</taxon>
        <taxon>Metakinetoplastina</taxon>
        <taxon>Eubodonida</taxon>
        <taxon>Bodonidae</taxon>
        <taxon>Bodo</taxon>
    </lineage>
</organism>
<reference evidence="8" key="1">
    <citation type="submission" date="2015-09" db="EMBL/GenBank/DDBJ databases">
        <authorList>
            <consortium name="Pathogen Informatics"/>
        </authorList>
    </citation>
    <scope>NUCLEOTIDE SEQUENCE [LARGE SCALE GENOMIC DNA]</scope>
    <source>
        <strain evidence="8">Lake Konstanz</strain>
    </source>
</reference>
<dbReference type="SUPFAM" id="SSF52540">
    <property type="entry name" value="P-loop containing nucleoside triphosphate hydrolases"/>
    <property type="match status" value="1"/>
</dbReference>
<feature type="compositionally biased region" description="Low complexity" evidence="5">
    <location>
        <begin position="833"/>
        <end position="858"/>
    </location>
</feature>
<gene>
    <name evidence="7" type="ORF">BSAL_50035</name>
</gene>
<keyword evidence="8" id="KW-1185">Reference proteome</keyword>
<dbReference type="Gene3D" id="3.40.850.10">
    <property type="entry name" value="Kinesin motor domain"/>
    <property type="match status" value="1"/>
</dbReference>
<dbReference type="GO" id="GO:0003777">
    <property type="term" value="F:microtubule motor activity"/>
    <property type="evidence" value="ECO:0007669"/>
    <property type="project" value="InterPro"/>
</dbReference>
<dbReference type="SMART" id="SM00129">
    <property type="entry name" value="KISc"/>
    <property type="match status" value="1"/>
</dbReference>
<feature type="domain" description="Kinesin motor" evidence="6">
    <location>
        <begin position="27"/>
        <end position="403"/>
    </location>
</feature>
<dbReference type="InterPro" id="IPR001752">
    <property type="entry name" value="Kinesin_motor_dom"/>
</dbReference>
<dbReference type="InterPro" id="IPR027417">
    <property type="entry name" value="P-loop_NTPase"/>
</dbReference>
<evidence type="ECO:0000259" key="6">
    <source>
        <dbReference type="PROSITE" id="PS50067"/>
    </source>
</evidence>
<evidence type="ECO:0000256" key="1">
    <source>
        <dbReference type="ARBA" id="ARBA00023054"/>
    </source>
</evidence>
<dbReference type="Pfam" id="PF00225">
    <property type="entry name" value="Kinesin"/>
    <property type="match status" value="1"/>
</dbReference>
<dbReference type="PANTHER" id="PTHR47968">
    <property type="entry name" value="CENTROMERE PROTEIN E"/>
    <property type="match status" value="1"/>
</dbReference>
<dbReference type="VEuPathDB" id="TriTrypDB:BSAL_50035"/>
<dbReference type="OMA" id="REEEYMQ"/>
<evidence type="ECO:0000313" key="8">
    <source>
        <dbReference type="Proteomes" id="UP000051952"/>
    </source>
</evidence>
<sequence>MGEREVSLSNVDSSHTRSAAQWSCPDGIMVCARLRPLTSAERADPNVQSAVECLKDDLVVNVGLGERRGGFISSTKNESKLLRFPFHRAFHHSASQEEVFLHICAGIVRGAMEGINGAVMAYGATGSGKTHSMFGGESSTLGVIFQAAQNLIHERSRLQRDAPEKSVRFKCSFVEVYKEEVYDLLHPLAGRTKLAVRAGSDATAQQNNAEAFELSGISYAHPTEFPEFVDFIQLGLHNRAVACTKGNAQSSRSHAIVTIEVEIKNREDSTRGTLARLRFCDLAGCERAAQHQTLKAKQEGAKINQSLLELGCVMQGLARRSKERAAAAAAAAAVATATPVPGAKKLGPAKVHVSWRGSKLTRLMRDCLEGNCRTAMLICVSPTSIATDDTRRAMEFAMKAKEVQLTAKPNEYQVDTPEVAKEQAKLIERLRQNLESMSSYCKNHGFDPTDAVPEEEREFVAHELGLHLGPSGQQGSPLPRGVSSLFEANQSLPSPTPLRIRDVKDADAAEPPQKTTASISAESSVNHLTTTTTVVAAAPPNQTKYALFKDRVTKLVDDKNKIHGSMKEISIAKEKAVSSIRRVSVQIAEYLARGGGNEPPPLSIVNAERELRTQSAELDSLSRKFADLEVALNTAEMEISTVRNQMQREGSDFFTELILQFVNAVESVHLLEAMSAQYLQEKISLEMRMEEHRVTQDRLTTAVHSLIKFCPADDPARRQAAVAIAFAEMTKNDREALMLEVFRAKLSGMGFSYGNHAASSSSLSSSAFHISGNHQTSVTTHSRGGASSSSATKRKSTGGGTTPPAVSLMLDDSASGNNSFAKTMPTTYGGGNSNNAAGGTGKSTATTPTSAAGGAPSSGSVAFGRSATAISSLAASSLSVSPAMFSALQRNKSASNRASMNGIGNSSGSSTATNGGGVDNAAASIPKKPPVPFTSAAFAAAAAAAAANSSSLAMKTPSGGNTLLGIVDPRIRVAPSSSASAATPL</sequence>
<dbReference type="EMBL" id="CYKH01000034">
    <property type="protein sequence ID" value="CUE62719.1"/>
    <property type="molecule type" value="Genomic_DNA"/>
</dbReference>
<feature type="compositionally biased region" description="Low complexity" evidence="5">
    <location>
        <begin position="779"/>
        <end position="791"/>
    </location>
</feature>
<dbReference type="Proteomes" id="UP000051952">
    <property type="component" value="Unassembled WGS sequence"/>
</dbReference>
<keyword evidence="2 3" id="KW-0505">Motor protein</keyword>
<dbReference type="InterPro" id="IPR036961">
    <property type="entry name" value="Kinesin_motor_dom_sf"/>
</dbReference>
<feature type="region of interest" description="Disordered" evidence="5">
    <location>
        <begin position="467"/>
        <end position="498"/>
    </location>
</feature>
<feature type="compositionally biased region" description="Low complexity" evidence="5">
    <location>
        <begin position="898"/>
        <end position="913"/>
    </location>
</feature>
<feature type="region of interest" description="Disordered" evidence="5">
    <location>
        <begin position="774"/>
        <end position="858"/>
    </location>
</feature>
<accession>A0A0S4IK33</accession>
<dbReference type="GO" id="GO:0007018">
    <property type="term" value="P:microtubule-based movement"/>
    <property type="evidence" value="ECO:0007669"/>
    <property type="project" value="InterPro"/>
</dbReference>
<feature type="coiled-coil region" evidence="4">
    <location>
        <begin position="604"/>
        <end position="645"/>
    </location>
</feature>
<name>A0A0S4IK33_BODSA</name>
<dbReference type="GO" id="GO:0005524">
    <property type="term" value="F:ATP binding"/>
    <property type="evidence" value="ECO:0007669"/>
    <property type="project" value="UniProtKB-UniRule"/>
</dbReference>
<dbReference type="GO" id="GO:0008017">
    <property type="term" value="F:microtubule binding"/>
    <property type="evidence" value="ECO:0007669"/>
    <property type="project" value="InterPro"/>
</dbReference>
<keyword evidence="3" id="KW-0547">Nucleotide-binding</keyword>
<comment type="similarity">
    <text evidence="3">Belongs to the TRAFAC class myosin-kinesin ATPase superfamily. Kinesin family.</text>
</comment>
<dbReference type="InterPro" id="IPR027640">
    <property type="entry name" value="Kinesin-like_fam"/>
</dbReference>
<feature type="binding site" evidence="3">
    <location>
        <begin position="123"/>
        <end position="130"/>
    </location>
    <ligand>
        <name>ATP</name>
        <dbReference type="ChEBI" id="CHEBI:30616"/>
    </ligand>
</feature>
<keyword evidence="3" id="KW-0067">ATP-binding</keyword>
<feature type="compositionally biased region" description="Polar residues" evidence="5">
    <location>
        <begin position="814"/>
        <end position="825"/>
    </location>
</feature>
<evidence type="ECO:0000313" key="7">
    <source>
        <dbReference type="EMBL" id="CUE62719.1"/>
    </source>
</evidence>
<keyword evidence="1 4" id="KW-0175">Coiled coil</keyword>